<evidence type="ECO:0000313" key="5">
    <source>
        <dbReference type="EMBL" id="SHG34943.1"/>
    </source>
</evidence>
<dbReference type="OrthoDB" id="9815501at2"/>
<comment type="similarity">
    <text evidence="1">Belongs to the ParD antitoxin family.</text>
</comment>
<dbReference type="NCBIfam" id="TIGR02606">
    <property type="entry name" value="antidote_CC2985"/>
    <property type="match status" value="1"/>
</dbReference>
<dbReference type="RefSeq" id="WP_072841193.1">
    <property type="nucleotide sequence ID" value="NZ_FQVF01000020.1"/>
</dbReference>
<evidence type="ECO:0000256" key="4">
    <source>
        <dbReference type="ARBA" id="ARBA00037106"/>
    </source>
</evidence>
<gene>
    <name evidence="5" type="ORF">SAMN02745753_03756</name>
</gene>
<dbReference type="InterPro" id="IPR010985">
    <property type="entry name" value="Ribbon_hlx_hlx"/>
</dbReference>
<reference evidence="6" key="1">
    <citation type="submission" date="2016-11" db="EMBL/GenBank/DDBJ databases">
        <authorList>
            <person name="Varghese N."/>
            <person name="Submissions S."/>
        </authorList>
    </citation>
    <scope>NUCLEOTIDE SEQUENCE [LARGE SCALE GENOMIC DNA]</scope>
    <source>
        <strain evidence="6">DSM 16579</strain>
    </source>
</reference>
<dbReference type="AlphaFoldDB" id="A0A1M5J4K6"/>
<dbReference type="Pfam" id="PF03693">
    <property type="entry name" value="ParD_antitoxin"/>
    <property type="match status" value="1"/>
</dbReference>
<dbReference type="GO" id="GO:0006355">
    <property type="term" value="P:regulation of DNA-templated transcription"/>
    <property type="evidence" value="ECO:0007669"/>
    <property type="project" value="InterPro"/>
</dbReference>
<comment type="function">
    <text evidence="4">Antitoxin component of a type II toxin-antitoxin (TA) system. Neutralizes the effect of toxin ParE.</text>
</comment>
<evidence type="ECO:0000256" key="2">
    <source>
        <dbReference type="ARBA" id="ARBA00017940"/>
    </source>
</evidence>
<dbReference type="Proteomes" id="UP000184517">
    <property type="component" value="Unassembled WGS sequence"/>
</dbReference>
<evidence type="ECO:0000313" key="6">
    <source>
        <dbReference type="Proteomes" id="UP000184517"/>
    </source>
</evidence>
<sequence>MNISFTDKQEAYIVAQVKGGDFQNASEVVRDALRLHQIYRHRIIEELRAEIAKGWDGEASPNKVQDIINSKLEERRS</sequence>
<dbReference type="SUPFAM" id="SSF47598">
    <property type="entry name" value="Ribbon-helix-helix"/>
    <property type="match status" value="1"/>
</dbReference>
<protein>
    <recommendedName>
        <fullName evidence="2">Antitoxin ParD</fullName>
    </recommendedName>
</protein>
<accession>A0A1M5J4K6</accession>
<organism evidence="5 6">
    <name type="scientific">Marinomonas polaris DSM 16579</name>
    <dbReference type="NCBI Taxonomy" id="1122206"/>
    <lineage>
        <taxon>Bacteria</taxon>
        <taxon>Pseudomonadati</taxon>
        <taxon>Pseudomonadota</taxon>
        <taxon>Gammaproteobacteria</taxon>
        <taxon>Oceanospirillales</taxon>
        <taxon>Oceanospirillaceae</taxon>
        <taxon>Marinomonas</taxon>
    </lineage>
</organism>
<dbReference type="EMBL" id="FQVF01000020">
    <property type="protein sequence ID" value="SHG34943.1"/>
    <property type="molecule type" value="Genomic_DNA"/>
</dbReference>
<evidence type="ECO:0000256" key="1">
    <source>
        <dbReference type="ARBA" id="ARBA00008580"/>
    </source>
</evidence>
<dbReference type="PANTHER" id="PTHR36582">
    <property type="entry name" value="ANTITOXIN PARD"/>
    <property type="match status" value="1"/>
</dbReference>
<keyword evidence="6" id="KW-1185">Reference proteome</keyword>
<name>A0A1M5J4K6_9GAMM</name>
<dbReference type="STRING" id="1122206.SAMN02745753_03756"/>
<evidence type="ECO:0000256" key="3">
    <source>
        <dbReference type="ARBA" id="ARBA00022649"/>
    </source>
</evidence>
<dbReference type="PANTHER" id="PTHR36582:SF2">
    <property type="entry name" value="ANTITOXIN PARD"/>
    <property type="match status" value="1"/>
</dbReference>
<dbReference type="InterPro" id="IPR038296">
    <property type="entry name" value="ParD_sf"/>
</dbReference>
<dbReference type="InterPro" id="IPR022789">
    <property type="entry name" value="ParD"/>
</dbReference>
<dbReference type="Gene3D" id="6.10.10.120">
    <property type="entry name" value="Antitoxin ParD1-like"/>
    <property type="match status" value="1"/>
</dbReference>
<keyword evidence="3" id="KW-1277">Toxin-antitoxin system</keyword>
<proteinExistence type="inferred from homology"/>